<dbReference type="Gene3D" id="1.10.10.10">
    <property type="entry name" value="Winged helix-like DNA-binding domain superfamily/Winged helix DNA-binding domain"/>
    <property type="match status" value="1"/>
</dbReference>
<dbReference type="GO" id="GO:0008080">
    <property type="term" value="F:N-acetyltransferase activity"/>
    <property type="evidence" value="ECO:0007669"/>
    <property type="project" value="InterPro"/>
</dbReference>
<dbReference type="EMBL" id="JACIFV010000032">
    <property type="protein sequence ID" value="MBB4195512.1"/>
    <property type="molecule type" value="Genomic_DNA"/>
</dbReference>
<dbReference type="PANTHER" id="PTHR13947:SF37">
    <property type="entry name" value="LD18367P"/>
    <property type="match status" value="1"/>
</dbReference>
<dbReference type="PROSITE" id="PS50995">
    <property type="entry name" value="HTH_MARR_2"/>
    <property type="match status" value="1"/>
</dbReference>
<evidence type="ECO:0000256" key="1">
    <source>
        <dbReference type="ARBA" id="ARBA00022679"/>
    </source>
</evidence>
<dbReference type="CDD" id="cd04301">
    <property type="entry name" value="NAT_SF"/>
    <property type="match status" value="1"/>
</dbReference>
<dbReference type="GO" id="GO:0003700">
    <property type="term" value="F:DNA-binding transcription factor activity"/>
    <property type="evidence" value="ECO:0007669"/>
    <property type="project" value="InterPro"/>
</dbReference>
<dbReference type="Pfam" id="PF01047">
    <property type="entry name" value="MarR"/>
    <property type="match status" value="1"/>
</dbReference>
<dbReference type="SMART" id="SM00347">
    <property type="entry name" value="HTH_MARR"/>
    <property type="match status" value="1"/>
</dbReference>
<keyword evidence="5" id="KW-1185">Reference proteome</keyword>
<proteinExistence type="predicted"/>
<organism evidence="4 5">
    <name type="scientific">Rhizobium aethiopicum</name>
    <dbReference type="NCBI Taxonomy" id="1138170"/>
    <lineage>
        <taxon>Bacteria</taxon>
        <taxon>Pseudomonadati</taxon>
        <taxon>Pseudomonadota</taxon>
        <taxon>Alphaproteobacteria</taxon>
        <taxon>Hyphomicrobiales</taxon>
        <taxon>Rhizobiaceae</taxon>
        <taxon>Rhizobium/Agrobacterium group</taxon>
        <taxon>Rhizobium</taxon>
    </lineage>
</organism>
<gene>
    <name evidence="4" type="ORF">GGD53_005707</name>
</gene>
<dbReference type="Pfam" id="PF00583">
    <property type="entry name" value="Acetyltransf_1"/>
    <property type="match status" value="1"/>
</dbReference>
<dbReference type="SUPFAM" id="SSF55729">
    <property type="entry name" value="Acyl-CoA N-acyltransferases (Nat)"/>
    <property type="match status" value="1"/>
</dbReference>
<dbReference type="InterPro" id="IPR000182">
    <property type="entry name" value="GNAT_dom"/>
</dbReference>
<dbReference type="InterPro" id="IPR050769">
    <property type="entry name" value="NAT_camello-type"/>
</dbReference>
<evidence type="ECO:0000313" key="4">
    <source>
        <dbReference type="EMBL" id="MBB4195512.1"/>
    </source>
</evidence>
<accession>A0A7W6QDE3</accession>
<dbReference type="GO" id="GO:0003677">
    <property type="term" value="F:DNA binding"/>
    <property type="evidence" value="ECO:0007669"/>
    <property type="project" value="UniProtKB-KW"/>
</dbReference>
<reference evidence="4 5" key="1">
    <citation type="submission" date="2020-08" db="EMBL/GenBank/DDBJ databases">
        <title>Genomic Encyclopedia of Type Strains, Phase IV (KMG-V): Genome sequencing to study the core and pangenomes of soil and plant-associated prokaryotes.</title>
        <authorList>
            <person name="Whitman W."/>
        </authorList>
    </citation>
    <scope>NUCLEOTIDE SEQUENCE [LARGE SCALE GENOMIC DNA]</scope>
    <source>
        <strain evidence="4 5">SEMIA 4074</strain>
    </source>
</reference>
<evidence type="ECO:0000259" key="2">
    <source>
        <dbReference type="PROSITE" id="PS50995"/>
    </source>
</evidence>
<dbReference type="InterPro" id="IPR011991">
    <property type="entry name" value="ArsR-like_HTH"/>
</dbReference>
<sequence>MSAVLRDLTLEITMSDIALIETARDFNRFYTNFLGLLNKAYLDSPYTLTDARILFEIGSHAGVSATALARDLHLDPAYLSRILKRFRAEGLIETSPDPADLRSQIINVTDQGREEFEELGRRANAQIAARFDTLAIGEPKAVVSAMNTIRALLDPAAKPAPAIIRAHRAGDIGWIVESQSRFYTEEYGWDLRFEALVAEVASKFLANFDPEKEYCWIAERGGGNVGSILLTNGGDGIAKLRLLYVDKSARGLGLGKLLVDECIRFARQKGYRQLSLWTNDMLEVARGIYVKAGFRLVSEERHKMFGPEANGQTWVLDL</sequence>
<dbReference type="InterPro" id="IPR016181">
    <property type="entry name" value="Acyl_CoA_acyltransferase"/>
</dbReference>
<keyword evidence="1 4" id="KW-0808">Transferase</keyword>
<feature type="domain" description="HTH marR-type" evidence="2">
    <location>
        <begin position="1"/>
        <end position="151"/>
    </location>
</feature>
<dbReference type="PANTHER" id="PTHR13947">
    <property type="entry name" value="GNAT FAMILY N-ACETYLTRANSFERASE"/>
    <property type="match status" value="1"/>
</dbReference>
<dbReference type="PROSITE" id="PS51186">
    <property type="entry name" value="GNAT"/>
    <property type="match status" value="1"/>
</dbReference>
<dbReference type="CDD" id="cd00090">
    <property type="entry name" value="HTH_ARSR"/>
    <property type="match status" value="1"/>
</dbReference>
<evidence type="ECO:0000313" key="5">
    <source>
        <dbReference type="Proteomes" id="UP000524492"/>
    </source>
</evidence>
<feature type="domain" description="N-acetyltransferase" evidence="3">
    <location>
        <begin position="162"/>
        <end position="318"/>
    </location>
</feature>
<name>A0A7W6QDE3_9HYPH</name>
<protein>
    <submittedName>
        <fullName evidence="4">DNA-binding MarR family transcriptional regulator/GNAT superfamily N-acetyltransferase</fullName>
    </submittedName>
</protein>
<dbReference type="SUPFAM" id="SSF46785">
    <property type="entry name" value="Winged helix' DNA-binding domain"/>
    <property type="match status" value="1"/>
</dbReference>
<comment type="caution">
    <text evidence="4">The sequence shown here is derived from an EMBL/GenBank/DDBJ whole genome shotgun (WGS) entry which is preliminary data.</text>
</comment>
<dbReference type="InterPro" id="IPR000835">
    <property type="entry name" value="HTH_MarR-typ"/>
</dbReference>
<dbReference type="Gene3D" id="3.40.630.30">
    <property type="match status" value="1"/>
</dbReference>
<evidence type="ECO:0000259" key="3">
    <source>
        <dbReference type="PROSITE" id="PS51186"/>
    </source>
</evidence>
<dbReference type="InterPro" id="IPR036390">
    <property type="entry name" value="WH_DNA-bd_sf"/>
</dbReference>
<keyword evidence="4" id="KW-0238">DNA-binding</keyword>
<dbReference type="AlphaFoldDB" id="A0A7W6QDE3"/>
<dbReference type="InterPro" id="IPR036388">
    <property type="entry name" value="WH-like_DNA-bd_sf"/>
</dbReference>
<dbReference type="Proteomes" id="UP000524492">
    <property type="component" value="Unassembled WGS sequence"/>
</dbReference>